<dbReference type="InterPro" id="IPR011250">
    <property type="entry name" value="OMP/PagP_B-barrel"/>
</dbReference>
<reference evidence="1" key="1">
    <citation type="submission" date="2018-05" db="EMBL/GenBank/DDBJ databases">
        <authorList>
            <person name="Lanie J.A."/>
            <person name="Ng W.-L."/>
            <person name="Kazmierczak K.M."/>
            <person name="Andrzejewski T.M."/>
            <person name="Davidsen T.M."/>
            <person name="Wayne K.J."/>
            <person name="Tettelin H."/>
            <person name="Glass J.I."/>
            <person name="Rusch D."/>
            <person name="Podicherti R."/>
            <person name="Tsui H.-C.T."/>
            <person name="Winkler M.E."/>
        </authorList>
    </citation>
    <scope>NUCLEOTIDE SEQUENCE</scope>
</reference>
<dbReference type="SUPFAM" id="SSF56925">
    <property type="entry name" value="OMPA-like"/>
    <property type="match status" value="1"/>
</dbReference>
<sequence length="178" mass="18277">MRIKIFFVLLASLISSSPFTVSAAEPGDSSLTLGMMKITDESLDVLAGTGVTIDDSDTVTNITGGFYVSPNLSLEAGIITGAEVSASVSDGDSGTLYGKTYSVSGTISITAKTDPSYLFGVKYSSPESGPLSVYGKGGMLFWNVSYIASASGTVTYDGTAYSGSSSLTFHSADGSDPY</sequence>
<proteinExistence type="predicted"/>
<dbReference type="AlphaFoldDB" id="A0A383EWJ9"/>
<organism evidence="1">
    <name type="scientific">marine metagenome</name>
    <dbReference type="NCBI Taxonomy" id="408172"/>
    <lineage>
        <taxon>unclassified sequences</taxon>
        <taxon>metagenomes</taxon>
        <taxon>ecological metagenomes</taxon>
    </lineage>
</organism>
<gene>
    <name evidence="1" type="ORF">METZ01_LOCUS513332</name>
</gene>
<name>A0A383EWJ9_9ZZZZ</name>
<evidence type="ECO:0000313" key="1">
    <source>
        <dbReference type="EMBL" id="SVE60478.1"/>
    </source>
</evidence>
<accession>A0A383EWJ9</accession>
<dbReference type="Gene3D" id="2.40.160.20">
    <property type="match status" value="1"/>
</dbReference>
<protein>
    <submittedName>
        <fullName evidence="1">Uncharacterized protein</fullName>
    </submittedName>
</protein>
<dbReference type="EMBL" id="UINC01228948">
    <property type="protein sequence ID" value="SVE60478.1"/>
    <property type="molecule type" value="Genomic_DNA"/>
</dbReference>
<feature type="non-terminal residue" evidence="1">
    <location>
        <position position="178"/>
    </location>
</feature>